<dbReference type="InterPro" id="IPR015797">
    <property type="entry name" value="NUDIX_hydrolase-like_dom_sf"/>
</dbReference>
<comment type="cofactor">
    <cofactor evidence="1">
        <name>Mn(2+)</name>
        <dbReference type="ChEBI" id="CHEBI:29035"/>
    </cofactor>
</comment>
<dbReference type="EMBL" id="QOKY01000198">
    <property type="protein sequence ID" value="RMZ53320.1"/>
    <property type="molecule type" value="Genomic_DNA"/>
</dbReference>
<dbReference type="CDD" id="cd03426">
    <property type="entry name" value="NUDIX_CoAse_Nudt7"/>
    <property type="match status" value="1"/>
</dbReference>
<evidence type="ECO:0000256" key="1">
    <source>
        <dbReference type="ARBA" id="ARBA00001936"/>
    </source>
</evidence>
<comment type="cofactor">
    <cofactor evidence="2">
        <name>Mg(2+)</name>
        <dbReference type="ChEBI" id="CHEBI:18420"/>
    </cofactor>
</comment>
<evidence type="ECO:0000256" key="4">
    <source>
        <dbReference type="ARBA" id="ARBA00022801"/>
    </source>
</evidence>
<dbReference type="InterPro" id="IPR045121">
    <property type="entry name" value="CoAse"/>
</dbReference>
<dbReference type="InterPro" id="IPR000086">
    <property type="entry name" value="NUDIX_hydrolase_dom"/>
</dbReference>
<protein>
    <submittedName>
        <fullName evidence="8">Nudix hydrolase 15, mitochondrial</fullName>
    </submittedName>
</protein>
<gene>
    <name evidence="9" type="ORF">APUTEX25_004808</name>
    <name evidence="8" type="ORF">F751_6281</name>
</gene>
<keyword evidence="10" id="KW-1185">Reference proteome</keyword>
<dbReference type="STRING" id="3075.A0A087SK76"/>
<dbReference type="PANTHER" id="PTHR12992:SF24">
    <property type="entry name" value="PEROXISOMAL COENZYME A DIPHOSPHATASE NUDT7"/>
    <property type="match status" value="1"/>
</dbReference>
<keyword evidence="3" id="KW-0479">Metal-binding</keyword>
<evidence type="ECO:0000313" key="11">
    <source>
        <dbReference type="Proteomes" id="UP000279271"/>
    </source>
</evidence>
<dbReference type="PANTHER" id="PTHR12992">
    <property type="entry name" value="NUDIX HYDROLASE"/>
    <property type="match status" value="1"/>
</dbReference>
<dbReference type="Gene3D" id="3.90.79.10">
    <property type="entry name" value="Nucleoside Triphosphate Pyrophosphohydrolase"/>
    <property type="match status" value="1"/>
</dbReference>
<dbReference type="eggNOG" id="KOG3069">
    <property type="taxonomic scope" value="Eukaryota"/>
</dbReference>
<evidence type="ECO:0000313" key="9">
    <source>
        <dbReference type="EMBL" id="RMZ53320.1"/>
    </source>
</evidence>
<evidence type="ECO:0000256" key="2">
    <source>
        <dbReference type="ARBA" id="ARBA00001946"/>
    </source>
</evidence>
<evidence type="ECO:0000256" key="3">
    <source>
        <dbReference type="ARBA" id="ARBA00022723"/>
    </source>
</evidence>
<keyword evidence="5" id="KW-0460">Magnesium</keyword>
<dbReference type="GO" id="GO:0008893">
    <property type="term" value="F:guanosine-3',5'-bis(diphosphate) 3'-diphosphatase activity"/>
    <property type="evidence" value="ECO:0007669"/>
    <property type="project" value="UniProtKB-ARBA"/>
</dbReference>
<accession>A0A087SK76</accession>
<dbReference type="OrthoDB" id="206213at2759"/>
<reference evidence="11" key="2">
    <citation type="journal article" date="2018" name="Algal Res.">
        <title>Characterization of plant carbon substrate utilization by Auxenochlorella protothecoides.</title>
        <authorList>
            <person name="Vogler B.W."/>
            <person name="Starkenburg S.R."/>
            <person name="Sudasinghe N."/>
            <person name="Schambach J.Y."/>
            <person name="Rollin J.A."/>
            <person name="Pattathil S."/>
            <person name="Barry A.N."/>
        </authorList>
    </citation>
    <scope>NUCLEOTIDE SEQUENCE [LARGE SCALE GENOMIC DNA]</scope>
    <source>
        <strain evidence="11">UTEX 25</strain>
    </source>
</reference>
<dbReference type="GO" id="GO:0010945">
    <property type="term" value="F:coenzyme A diphosphatase activity"/>
    <property type="evidence" value="ECO:0007669"/>
    <property type="project" value="InterPro"/>
</dbReference>
<keyword evidence="4 8" id="KW-0378">Hydrolase</keyword>
<proteinExistence type="predicted"/>
<dbReference type="GO" id="GO:0046872">
    <property type="term" value="F:metal ion binding"/>
    <property type="evidence" value="ECO:0007669"/>
    <property type="project" value="UniProtKB-KW"/>
</dbReference>
<dbReference type="GeneID" id="23617672"/>
<dbReference type="SUPFAM" id="SSF55811">
    <property type="entry name" value="Nudix"/>
    <property type="match status" value="1"/>
</dbReference>
<reference evidence="9" key="3">
    <citation type="submission" date="2018-10" db="EMBL/GenBank/DDBJ databases">
        <authorList>
            <person name="Hovde B."/>
            <person name="Zhang X."/>
        </authorList>
    </citation>
    <scope>NUCLEOTIDE SEQUENCE [LARGE SCALE GENOMIC DNA]</scope>
    <source>
        <strain evidence="9">UTEX 25</strain>
    </source>
</reference>
<dbReference type="KEGG" id="apro:F751_6281"/>
<reference evidence="9" key="4">
    <citation type="submission" date="2018-11" db="EMBL/GenBank/DDBJ databases">
        <title>Characterization of plant carbon substrate utilization by Auxenochlorella protothecoides.</title>
        <authorList>
            <person name="Vogler B.W."/>
            <person name="Starkenburg S.R."/>
            <person name="Sudasinghe N."/>
            <person name="Schambach J.Y."/>
            <person name="Rollin J.A."/>
            <person name="Pattathil S."/>
            <person name="Barry A.N."/>
        </authorList>
    </citation>
    <scope>NUCLEOTIDE SEQUENCE [LARGE SCALE GENOMIC DNA]</scope>
    <source>
        <strain evidence="9">UTEX 25</strain>
    </source>
</reference>
<reference evidence="8 10" key="1">
    <citation type="journal article" date="2014" name="BMC Genomics">
        <title>Oil accumulation mechanisms of the oleaginous microalga Chlorella protothecoides revealed through its genome, transcriptomes, and proteomes.</title>
        <authorList>
            <person name="Gao C."/>
            <person name="Wang Y."/>
            <person name="Shen Y."/>
            <person name="Yan D."/>
            <person name="He X."/>
            <person name="Dai J."/>
            <person name="Wu Q."/>
        </authorList>
    </citation>
    <scope>NUCLEOTIDE SEQUENCE [LARGE SCALE GENOMIC DNA]</scope>
    <source>
        <strain evidence="8 10">0710</strain>
    </source>
</reference>
<dbReference type="Pfam" id="PF00293">
    <property type="entry name" value="NUDIX"/>
    <property type="match status" value="1"/>
</dbReference>
<feature type="domain" description="Nudix hydrolase" evidence="7">
    <location>
        <begin position="37"/>
        <end position="174"/>
    </location>
</feature>
<evidence type="ECO:0000313" key="10">
    <source>
        <dbReference type="Proteomes" id="UP000028924"/>
    </source>
</evidence>
<dbReference type="AlphaFoldDB" id="A0A087SK76"/>
<evidence type="ECO:0000256" key="5">
    <source>
        <dbReference type="ARBA" id="ARBA00022842"/>
    </source>
</evidence>
<evidence type="ECO:0000259" key="7">
    <source>
        <dbReference type="PROSITE" id="PS51462"/>
    </source>
</evidence>
<dbReference type="GO" id="GO:0015937">
    <property type="term" value="P:coenzyme A biosynthetic process"/>
    <property type="evidence" value="ECO:0007669"/>
    <property type="project" value="UniProtKB-ARBA"/>
</dbReference>
<dbReference type="Proteomes" id="UP000028924">
    <property type="component" value="Unassembled WGS sequence"/>
</dbReference>
<organism evidence="8 10">
    <name type="scientific">Auxenochlorella protothecoides</name>
    <name type="common">Green microalga</name>
    <name type="synonym">Chlorella protothecoides</name>
    <dbReference type="NCBI Taxonomy" id="3075"/>
    <lineage>
        <taxon>Eukaryota</taxon>
        <taxon>Viridiplantae</taxon>
        <taxon>Chlorophyta</taxon>
        <taxon>core chlorophytes</taxon>
        <taxon>Trebouxiophyceae</taxon>
        <taxon>Chlorellales</taxon>
        <taxon>Chlorellaceae</taxon>
        <taxon>Auxenochlorella</taxon>
    </lineage>
</organism>
<dbReference type="PROSITE" id="PS51462">
    <property type="entry name" value="NUDIX"/>
    <property type="match status" value="1"/>
</dbReference>
<dbReference type="FunFam" id="3.90.79.10:FF:000036">
    <property type="entry name" value="Nudix hydrolase 11"/>
    <property type="match status" value="1"/>
</dbReference>
<dbReference type="RefSeq" id="XP_011399026.1">
    <property type="nucleotide sequence ID" value="XM_011400724.1"/>
</dbReference>
<name>A0A087SK76_AUXPR</name>
<dbReference type="GO" id="GO:0015938">
    <property type="term" value="P:coenzyme A catabolic process"/>
    <property type="evidence" value="ECO:0007669"/>
    <property type="project" value="TreeGrafter"/>
</dbReference>
<sequence length="235" mass="25521">MVVQTRQDRREELGFEAVVANLCRAVANAGACQPVSARHAAVLVPLFEDPATRRTHVVLTQRAAGLRSHGGEVCFPGGKREEGDADDVATAVREAQEELGLDPNSVRVLGCLGPVLSKHLLSVTPVLATIPARHAFHPNPDEVQAVFAPPLHTFLEASDLHSSREATFAPGMPYRLHFFDYQAADREWYSVWGLTAAMLIDIASKGFGRDPDFEALPPGYVPMHAGMFDDQTQTG</sequence>
<dbReference type="Proteomes" id="UP000279271">
    <property type="component" value="Unassembled WGS sequence"/>
</dbReference>
<dbReference type="EMBL" id="KL662126">
    <property type="protein sequence ID" value="KFM26130.1"/>
    <property type="molecule type" value="Genomic_DNA"/>
</dbReference>
<evidence type="ECO:0000313" key="8">
    <source>
        <dbReference type="EMBL" id="KFM26130.1"/>
    </source>
</evidence>
<evidence type="ECO:0000256" key="6">
    <source>
        <dbReference type="ARBA" id="ARBA00023211"/>
    </source>
</evidence>
<dbReference type="GO" id="GO:0005737">
    <property type="term" value="C:cytoplasm"/>
    <property type="evidence" value="ECO:0007669"/>
    <property type="project" value="UniProtKB-ARBA"/>
</dbReference>
<keyword evidence="6" id="KW-0464">Manganese</keyword>